<accession>A0A1N7EX18</accession>
<reference evidence="2" key="1">
    <citation type="submission" date="2017-01" db="EMBL/GenBank/DDBJ databases">
        <authorList>
            <person name="Varghese N."/>
            <person name="Submissions S."/>
        </authorList>
    </citation>
    <scope>NUCLEOTIDE SEQUENCE [LARGE SCALE GENOMIC DNA]</scope>
    <source>
        <strain evidence="2">CGMCC 1.7737</strain>
    </source>
</reference>
<dbReference type="Proteomes" id="UP000186914">
    <property type="component" value="Unassembled WGS sequence"/>
</dbReference>
<dbReference type="AlphaFoldDB" id="A0A1N7EX18"/>
<keyword evidence="2" id="KW-1185">Reference proteome</keyword>
<protein>
    <submittedName>
        <fullName evidence="1">Uncharacterized protein</fullName>
    </submittedName>
</protein>
<proteinExistence type="predicted"/>
<evidence type="ECO:0000313" key="1">
    <source>
        <dbReference type="EMBL" id="SIR92594.1"/>
    </source>
</evidence>
<sequence length="156" mass="17914">MCLVYRLTFPAKEIALISPYLHKSDSYLEFATLGGPSTELFAHFWAYGPDRELLGDRLATDRAVTEISQLTRCSDRIRYQVEWDMNADAVASLEELATTLHNQDVTVLFGRVTPTEWHCFLQFPSQDSVIHFYTESTVSHSRLDQQTDLELKNHQS</sequence>
<gene>
    <name evidence="1" type="ORF">SAMN05421858_4589</name>
</gene>
<organism evidence="1 2">
    <name type="scientific">Haladaptatus litoreus</name>
    <dbReference type="NCBI Taxonomy" id="553468"/>
    <lineage>
        <taxon>Archaea</taxon>
        <taxon>Methanobacteriati</taxon>
        <taxon>Methanobacteriota</taxon>
        <taxon>Stenosarchaea group</taxon>
        <taxon>Halobacteria</taxon>
        <taxon>Halobacteriales</taxon>
        <taxon>Haladaptataceae</taxon>
        <taxon>Haladaptatus</taxon>
    </lineage>
</organism>
<dbReference type="EMBL" id="FTNO01000007">
    <property type="protein sequence ID" value="SIR92594.1"/>
    <property type="molecule type" value="Genomic_DNA"/>
</dbReference>
<name>A0A1N7EX18_9EURY</name>
<evidence type="ECO:0000313" key="2">
    <source>
        <dbReference type="Proteomes" id="UP000186914"/>
    </source>
</evidence>